<gene>
    <name evidence="1" type="ORF">BLNAU_3367</name>
</gene>
<dbReference type="EMBL" id="JARBJD010000015">
    <property type="protein sequence ID" value="KAK2961569.1"/>
    <property type="molecule type" value="Genomic_DNA"/>
</dbReference>
<evidence type="ECO:0000313" key="1">
    <source>
        <dbReference type="EMBL" id="KAK2961569.1"/>
    </source>
</evidence>
<sequence length="179" mass="19910">MKWRPHALDGFTVHWTFDHTLPFSLPPCLSLADSVFDGVSLRIDAMQEDTVETGTRYRFVDDHSRRAPLSSYLFPLTCVVPPSASLIALTSHTLAVRFLPSQNITTFASPLSAVSVDYQLLVKILSTNEVNHSFLFDDTLRQSPLSSQLELVGVEMEAATQPPLARALHLRNVVSVIFD</sequence>
<proteinExistence type="predicted"/>
<comment type="caution">
    <text evidence="1">The sequence shown here is derived from an EMBL/GenBank/DDBJ whole genome shotgun (WGS) entry which is preliminary data.</text>
</comment>
<keyword evidence="2" id="KW-1185">Reference proteome</keyword>
<dbReference type="Proteomes" id="UP001281761">
    <property type="component" value="Unassembled WGS sequence"/>
</dbReference>
<organism evidence="1 2">
    <name type="scientific">Blattamonas nauphoetae</name>
    <dbReference type="NCBI Taxonomy" id="2049346"/>
    <lineage>
        <taxon>Eukaryota</taxon>
        <taxon>Metamonada</taxon>
        <taxon>Preaxostyla</taxon>
        <taxon>Oxymonadida</taxon>
        <taxon>Blattamonas</taxon>
    </lineage>
</organism>
<evidence type="ECO:0000313" key="2">
    <source>
        <dbReference type="Proteomes" id="UP001281761"/>
    </source>
</evidence>
<name>A0ABQ9YCW1_9EUKA</name>
<reference evidence="1 2" key="1">
    <citation type="journal article" date="2022" name="bioRxiv">
        <title>Genomics of Preaxostyla Flagellates Illuminates Evolutionary Transitions and the Path Towards Mitochondrial Loss.</title>
        <authorList>
            <person name="Novak L.V.F."/>
            <person name="Treitli S.C."/>
            <person name="Pyrih J."/>
            <person name="Halakuc P."/>
            <person name="Pipaliya S.V."/>
            <person name="Vacek V."/>
            <person name="Brzon O."/>
            <person name="Soukal P."/>
            <person name="Eme L."/>
            <person name="Dacks J.B."/>
            <person name="Karnkowska A."/>
            <person name="Elias M."/>
            <person name="Hampl V."/>
        </authorList>
    </citation>
    <scope>NUCLEOTIDE SEQUENCE [LARGE SCALE GENOMIC DNA]</scope>
    <source>
        <strain evidence="1">NAU3</strain>
        <tissue evidence="1">Gut</tissue>
    </source>
</reference>
<accession>A0ABQ9YCW1</accession>
<protein>
    <submittedName>
        <fullName evidence="1">Uncharacterized protein</fullName>
    </submittedName>
</protein>